<sequence>MFELLSTTQAESLWVCFVLAVAASSISITITQTELFIPVQNLANKCGYMIGYLFKCFYCIKHWVVILGVALYQPRVIVSDFALVDWIVSAFFTITISSLVSGIMFNVFIRAMNKKLKQIEVQEASQK</sequence>
<keyword evidence="1" id="KW-0812">Transmembrane</keyword>
<accession>A0AAN0Y837</accession>
<reference evidence="2 3" key="1">
    <citation type="submission" date="2016-07" db="EMBL/GenBank/DDBJ databases">
        <title>Developing Vibrio natriegens as a novel, fast-growing host for biotechnology.</title>
        <authorList>
            <person name="Weinstock M.T."/>
            <person name="Hesek E.D."/>
            <person name="Wilson C.M."/>
            <person name="Gibson D.G."/>
        </authorList>
    </citation>
    <scope>NUCLEOTIDE SEQUENCE [LARGE SCALE GENOMIC DNA]</scope>
    <source>
        <strain evidence="2 3">ATCC 14048</strain>
    </source>
</reference>
<dbReference type="GeneID" id="70914892"/>
<feature type="transmembrane region" description="Helical" evidence="1">
    <location>
        <begin position="52"/>
        <end position="74"/>
    </location>
</feature>
<keyword evidence="1" id="KW-1133">Transmembrane helix</keyword>
<name>A0AAN0Y837_VIBNA</name>
<proteinExistence type="predicted"/>
<gene>
    <name evidence="2" type="ORF">BA890_22675</name>
</gene>
<dbReference type="RefSeq" id="WP_020333749.1">
    <property type="nucleotide sequence ID" value="NZ_ATFJ01000012.1"/>
</dbReference>
<evidence type="ECO:0000313" key="2">
    <source>
        <dbReference type="EMBL" id="ANQ15506.1"/>
    </source>
</evidence>
<keyword evidence="1" id="KW-0472">Membrane</keyword>
<dbReference type="Proteomes" id="UP000092741">
    <property type="component" value="Chromosome 2"/>
</dbReference>
<evidence type="ECO:0000313" key="3">
    <source>
        <dbReference type="Proteomes" id="UP000092741"/>
    </source>
</evidence>
<organism evidence="2 3">
    <name type="scientific">Vibrio natriegens NBRC 15636 = ATCC 14048 = DSM 759</name>
    <dbReference type="NCBI Taxonomy" id="1219067"/>
    <lineage>
        <taxon>Bacteria</taxon>
        <taxon>Pseudomonadati</taxon>
        <taxon>Pseudomonadota</taxon>
        <taxon>Gammaproteobacteria</taxon>
        <taxon>Vibrionales</taxon>
        <taxon>Vibrionaceae</taxon>
        <taxon>Vibrio</taxon>
    </lineage>
</organism>
<feature type="transmembrane region" description="Helical" evidence="1">
    <location>
        <begin position="12"/>
        <end position="31"/>
    </location>
</feature>
<feature type="transmembrane region" description="Helical" evidence="1">
    <location>
        <begin position="86"/>
        <end position="109"/>
    </location>
</feature>
<keyword evidence="3" id="KW-1185">Reference proteome</keyword>
<evidence type="ECO:0000256" key="1">
    <source>
        <dbReference type="SAM" id="Phobius"/>
    </source>
</evidence>
<protein>
    <submittedName>
        <fullName evidence="2">DUF1360 domain-containing protein</fullName>
    </submittedName>
</protein>
<dbReference type="AlphaFoldDB" id="A0AAN0Y837"/>
<dbReference type="EMBL" id="CP016346">
    <property type="protein sequence ID" value="ANQ15506.1"/>
    <property type="molecule type" value="Genomic_DNA"/>
</dbReference>